<dbReference type="CDD" id="cd01745">
    <property type="entry name" value="GATase1_2"/>
    <property type="match status" value="1"/>
</dbReference>
<dbReference type="KEGG" id="prt:AUC31_13285"/>
<dbReference type="PANTHER" id="PTHR43235:SF1">
    <property type="entry name" value="GLUTAMINE AMIDOTRANSFERASE PB2B2.05-RELATED"/>
    <property type="match status" value="1"/>
</dbReference>
<dbReference type="STRING" id="200991.AUC31_13285"/>
<dbReference type="PANTHER" id="PTHR43235">
    <property type="entry name" value="GLUTAMINE AMIDOTRANSFERASE PB2B2.05-RELATED"/>
    <property type="match status" value="1"/>
</dbReference>
<dbReference type="InterPro" id="IPR044668">
    <property type="entry name" value="PuuD-like"/>
</dbReference>
<dbReference type="InterPro" id="IPR029062">
    <property type="entry name" value="Class_I_gatase-like"/>
</dbReference>
<dbReference type="EMBL" id="CP013659">
    <property type="protein sequence ID" value="ALS76107.1"/>
    <property type="molecule type" value="Genomic_DNA"/>
</dbReference>
<organism evidence="1 2">
    <name type="scientific">Planococcus rifietoensis</name>
    <dbReference type="NCBI Taxonomy" id="200991"/>
    <lineage>
        <taxon>Bacteria</taxon>
        <taxon>Bacillati</taxon>
        <taxon>Bacillota</taxon>
        <taxon>Bacilli</taxon>
        <taxon>Bacillales</taxon>
        <taxon>Caryophanaceae</taxon>
        <taxon>Planococcus</taxon>
    </lineage>
</organism>
<dbReference type="GO" id="GO:0005829">
    <property type="term" value="C:cytosol"/>
    <property type="evidence" value="ECO:0007669"/>
    <property type="project" value="TreeGrafter"/>
</dbReference>
<keyword evidence="2" id="KW-1185">Reference proteome</keyword>
<sequence length="240" mass="26248">MRPIIGITASKELGKDEYNVELADTEAIVRAGGLPIMLPHIEGQAELEELAEHIDGLFLAGGWDIEPTLFGEEPHPGLGVIIPSRDRFELELLEKVLEKNKPVLAICRGAQILNIAAGGDMYQDTPSQLAGNLLQHQQRAPKEHGSHFVEVAEGSLLHRLTDSLKLKVNSRHHQSNRHVPEHYLVSGIASDGVIEAIESKEHGFALGLQWHPENMARAGDAASLRIFEGFVSACTEEGDE</sequence>
<dbReference type="PROSITE" id="PS51273">
    <property type="entry name" value="GATASE_TYPE_1"/>
    <property type="match status" value="1"/>
</dbReference>
<dbReference type="GO" id="GO:0006598">
    <property type="term" value="P:polyamine catabolic process"/>
    <property type="evidence" value="ECO:0007669"/>
    <property type="project" value="TreeGrafter"/>
</dbReference>
<gene>
    <name evidence="1" type="ORF">AUC31_13285</name>
</gene>
<dbReference type="SUPFAM" id="SSF52317">
    <property type="entry name" value="Class I glutamine amidotransferase-like"/>
    <property type="match status" value="1"/>
</dbReference>
<name>A0A0U2Z8A0_9BACL</name>
<proteinExistence type="predicted"/>
<evidence type="ECO:0000313" key="1">
    <source>
        <dbReference type="EMBL" id="ALS76107.1"/>
    </source>
</evidence>
<dbReference type="InterPro" id="IPR011697">
    <property type="entry name" value="Peptidase_C26"/>
</dbReference>
<accession>A0A0U2Z8A0</accession>
<dbReference type="RefSeq" id="WP_058382810.1">
    <property type="nucleotide sequence ID" value="NZ_CP013659.2"/>
</dbReference>
<keyword evidence="1" id="KW-0378">Hydrolase</keyword>
<dbReference type="Pfam" id="PF07722">
    <property type="entry name" value="Peptidase_C26"/>
    <property type="match status" value="1"/>
</dbReference>
<protein>
    <submittedName>
        <fullName evidence="1">Gamma-glutamyl-gamma-aminobutyrate hydrolase</fullName>
    </submittedName>
</protein>
<reference evidence="1" key="1">
    <citation type="submission" date="2016-01" db="EMBL/GenBank/DDBJ databases">
        <title>Complete genome of Planococcus rifietoensis type strain M8.</title>
        <authorList>
            <person name="See-Too W.S."/>
        </authorList>
    </citation>
    <scope>NUCLEOTIDE SEQUENCE [LARGE SCALE GENOMIC DNA]</scope>
    <source>
        <strain evidence="1">M8</strain>
    </source>
</reference>
<evidence type="ECO:0000313" key="2">
    <source>
        <dbReference type="Proteomes" id="UP000067683"/>
    </source>
</evidence>
<dbReference type="OrthoDB" id="9813383at2"/>
<dbReference type="GO" id="GO:0033969">
    <property type="term" value="F:gamma-glutamyl-gamma-aminobutyrate hydrolase activity"/>
    <property type="evidence" value="ECO:0007669"/>
    <property type="project" value="TreeGrafter"/>
</dbReference>
<dbReference type="AlphaFoldDB" id="A0A0U2Z8A0"/>
<dbReference type="Gene3D" id="3.40.50.880">
    <property type="match status" value="1"/>
</dbReference>
<dbReference type="Proteomes" id="UP000067683">
    <property type="component" value="Chromosome"/>
</dbReference>